<dbReference type="PANTHER" id="PTHR11941">
    <property type="entry name" value="ENOYL-COA HYDRATASE-RELATED"/>
    <property type="match status" value="1"/>
</dbReference>
<evidence type="ECO:0000313" key="5">
    <source>
        <dbReference type="Proteomes" id="UP001366166"/>
    </source>
</evidence>
<dbReference type="CDD" id="cd06558">
    <property type="entry name" value="crotonase-like"/>
    <property type="match status" value="1"/>
</dbReference>
<organism evidence="4 5">
    <name type="scientific">Desulfoferula mesophila</name>
    <dbReference type="NCBI Taxonomy" id="3058419"/>
    <lineage>
        <taxon>Bacteria</taxon>
        <taxon>Pseudomonadati</taxon>
        <taxon>Thermodesulfobacteriota</taxon>
        <taxon>Desulfarculia</taxon>
        <taxon>Desulfarculales</taxon>
        <taxon>Desulfarculaceae</taxon>
        <taxon>Desulfoferula</taxon>
    </lineage>
</organism>
<proteinExistence type="inferred from homology"/>
<dbReference type="PROSITE" id="PS00166">
    <property type="entry name" value="ENOYL_COA_HYDRATASE"/>
    <property type="match status" value="1"/>
</dbReference>
<evidence type="ECO:0000256" key="1">
    <source>
        <dbReference type="ARBA" id="ARBA00005254"/>
    </source>
</evidence>
<dbReference type="FunFam" id="1.10.12.10:FF:000001">
    <property type="entry name" value="Probable enoyl-CoA hydratase, mitochondrial"/>
    <property type="match status" value="1"/>
</dbReference>
<evidence type="ECO:0000256" key="2">
    <source>
        <dbReference type="ARBA" id="ARBA00023239"/>
    </source>
</evidence>
<sequence length="258" mass="28355">MALAQYEITDQVAIVTINNPPLNALDVPTKLAIEEAFLELDRIRDQMRAVVLTGGGEKAFVAGADIKAFVDLEPESAKRRLMRSHKVYEVVESFHWPVIAAIHGFCFGGGLELALCCDVRYASRDAQFGFPEVKLSIFPGNGGTVRSQYFLGLGRFKEMVYSGETISSEQALQYGLVEKVTESGQVMDAALELAHKIARRGPLGVAAAKKAINRNRDLPLQQGLEVESDLWAGLSLSHDMKEGAKAFIEKRKPKYLGK</sequence>
<accession>A0AAU9EW71</accession>
<dbReference type="GO" id="GO:0006635">
    <property type="term" value="P:fatty acid beta-oxidation"/>
    <property type="evidence" value="ECO:0007669"/>
    <property type="project" value="TreeGrafter"/>
</dbReference>
<dbReference type="PANTHER" id="PTHR11941:SF54">
    <property type="entry name" value="ENOYL-COA HYDRATASE, MITOCHONDRIAL"/>
    <property type="match status" value="1"/>
</dbReference>
<dbReference type="InterPro" id="IPR014748">
    <property type="entry name" value="Enoyl-CoA_hydra_C"/>
</dbReference>
<dbReference type="AlphaFoldDB" id="A0AAU9EW71"/>
<comment type="similarity">
    <text evidence="1 3">Belongs to the enoyl-CoA hydratase/isomerase family.</text>
</comment>
<dbReference type="Gene3D" id="1.10.12.10">
    <property type="entry name" value="Lyase 2-enoyl-coa Hydratase, Chain A, domain 2"/>
    <property type="match status" value="1"/>
</dbReference>
<evidence type="ECO:0000256" key="3">
    <source>
        <dbReference type="RuleBase" id="RU003707"/>
    </source>
</evidence>
<evidence type="ECO:0000313" key="4">
    <source>
        <dbReference type="EMBL" id="BEQ14721.1"/>
    </source>
</evidence>
<dbReference type="InterPro" id="IPR001753">
    <property type="entry name" value="Enoyl-CoA_hydra/iso"/>
</dbReference>
<dbReference type="InterPro" id="IPR029045">
    <property type="entry name" value="ClpP/crotonase-like_dom_sf"/>
</dbReference>
<dbReference type="InterPro" id="IPR018376">
    <property type="entry name" value="Enoyl-CoA_hyd/isom_CS"/>
</dbReference>
<dbReference type="RefSeq" id="WP_338606419.1">
    <property type="nucleotide sequence ID" value="NZ_AP028679.1"/>
</dbReference>
<dbReference type="FunFam" id="3.90.226.10:FF:000009">
    <property type="entry name" value="Carnitinyl-CoA dehydratase"/>
    <property type="match status" value="1"/>
</dbReference>
<dbReference type="SUPFAM" id="SSF52096">
    <property type="entry name" value="ClpP/crotonase"/>
    <property type="match status" value="1"/>
</dbReference>
<keyword evidence="2" id="KW-0456">Lyase</keyword>
<dbReference type="Pfam" id="PF00378">
    <property type="entry name" value="ECH_1"/>
    <property type="match status" value="1"/>
</dbReference>
<dbReference type="Proteomes" id="UP001366166">
    <property type="component" value="Chromosome"/>
</dbReference>
<dbReference type="GO" id="GO:0016836">
    <property type="term" value="F:hydro-lyase activity"/>
    <property type="evidence" value="ECO:0007669"/>
    <property type="project" value="UniProtKB-ARBA"/>
</dbReference>
<protein>
    <submittedName>
        <fullName evidence="4">Crotonase</fullName>
    </submittedName>
</protein>
<dbReference type="Gene3D" id="3.90.226.10">
    <property type="entry name" value="2-enoyl-CoA Hydratase, Chain A, domain 1"/>
    <property type="match status" value="1"/>
</dbReference>
<keyword evidence="5" id="KW-1185">Reference proteome</keyword>
<dbReference type="EMBL" id="AP028679">
    <property type="protein sequence ID" value="BEQ14721.1"/>
    <property type="molecule type" value="Genomic_DNA"/>
</dbReference>
<gene>
    <name evidence="4" type="ORF">FAK_17870</name>
</gene>
<reference evidence="5" key="1">
    <citation type="journal article" date="2023" name="Arch. Microbiol.">
        <title>Desulfoferula mesophilus gen. nov. sp. nov., a mesophilic sulfate-reducing bacterium isolated from a brackish lake sediment.</title>
        <authorList>
            <person name="Watanabe T."/>
            <person name="Yabe T."/>
            <person name="Tsuji J.M."/>
            <person name="Fukui M."/>
        </authorList>
    </citation>
    <scope>NUCLEOTIDE SEQUENCE [LARGE SCALE GENOMIC DNA]</scope>
    <source>
        <strain evidence="5">12FAK</strain>
    </source>
</reference>
<name>A0AAU9EW71_9BACT</name>
<dbReference type="KEGG" id="dmp:FAK_17870"/>